<evidence type="ECO:0000313" key="2">
    <source>
        <dbReference type="EMBL" id="MBP0111754.1"/>
    </source>
</evidence>
<dbReference type="Pfam" id="PF06568">
    <property type="entry name" value="YjiS-like"/>
    <property type="match status" value="1"/>
</dbReference>
<keyword evidence="5" id="KW-1185">Reference proteome</keyword>
<dbReference type="Proteomes" id="UP000669317">
    <property type="component" value="Unassembled WGS sequence"/>
</dbReference>
<dbReference type="OrthoDB" id="8163716at2"/>
<organism evidence="3 4">
    <name type="scientific">Bradyrhizobium vignae</name>
    <dbReference type="NCBI Taxonomy" id="1549949"/>
    <lineage>
        <taxon>Bacteria</taxon>
        <taxon>Pseudomonadati</taxon>
        <taxon>Pseudomonadota</taxon>
        <taxon>Alphaproteobacteria</taxon>
        <taxon>Hyphomicrobiales</taxon>
        <taxon>Nitrobacteraceae</taxon>
        <taxon>Bradyrhizobium</taxon>
    </lineage>
</organism>
<dbReference type="Proteomes" id="UP000246085">
    <property type="component" value="Chromosome BRAD3257"/>
</dbReference>
<dbReference type="EMBL" id="JAGIKT010000022">
    <property type="protein sequence ID" value="MBP0111754.1"/>
    <property type="molecule type" value="Genomic_DNA"/>
</dbReference>
<sequence>MPAVVSTIILPAAIKGAGIASRLLAGGCERFAGYLGRRTAIACLHDLDDRALRDIGIRRFQIEAAVDGLITFSAQADEGMVSAAAVAISRERRRAPTLESQPWS</sequence>
<reference evidence="3 4" key="1">
    <citation type="submission" date="2018-03" db="EMBL/GenBank/DDBJ databases">
        <authorList>
            <person name="Gully D."/>
        </authorList>
    </citation>
    <scope>NUCLEOTIDE SEQUENCE [LARGE SCALE GENOMIC DNA]</scope>
    <source>
        <strain evidence="3">ORS3257</strain>
    </source>
</reference>
<evidence type="ECO:0000313" key="4">
    <source>
        <dbReference type="Proteomes" id="UP000246085"/>
    </source>
</evidence>
<dbReference type="KEGG" id="bvz:BRAD3257_2235"/>
<reference evidence="2 5" key="2">
    <citation type="submission" date="2021-03" db="EMBL/GenBank/DDBJ databases">
        <title>Genome Sequence of Bradyrhizobium vignae strain ISRA400.</title>
        <authorList>
            <person name="Tisa L.S."/>
            <person name="Svistoonoff S."/>
            <person name="Hocher V."/>
            <person name="Fall S."/>
            <person name="Zaiya A."/>
            <person name="Naing D."/>
            <person name="Niang N."/>
            <person name="Diouf A."/>
            <person name="Dasylva M.C."/>
            <person name="Toure O."/>
            <person name="Gueye M."/>
            <person name="Gully D."/>
            <person name="Tisseyre P."/>
            <person name="Simpson S."/>
            <person name="Morris K."/>
            <person name="Thomas W.K."/>
        </authorList>
    </citation>
    <scope>NUCLEOTIDE SEQUENCE [LARGE SCALE GENOMIC DNA]</scope>
    <source>
        <strain evidence="2 5">ISRA400</strain>
    </source>
</reference>
<accession>A0A2U3PVZ3</accession>
<name>A0A2U3PVZ3_9BRAD</name>
<evidence type="ECO:0000259" key="1">
    <source>
        <dbReference type="Pfam" id="PF06568"/>
    </source>
</evidence>
<dbReference type="RefSeq" id="WP_122401658.1">
    <property type="nucleotide sequence ID" value="NZ_JAGIKT010000022.1"/>
</dbReference>
<dbReference type="EMBL" id="LS398110">
    <property type="protein sequence ID" value="SPP93313.1"/>
    <property type="molecule type" value="Genomic_DNA"/>
</dbReference>
<feature type="domain" description="YjiS-like" evidence="1">
    <location>
        <begin position="37"/>
        <end position="63"/>
    </location>
</feature>
<evidence type="ECO:0000313" key="3">
    <source>
        <dbReference type="EMBL" id="SPP93313.1"/>
    </source>
</evidence>
<evidence type="ECO:0000313" key="5">
    <source>
        <dbReference type="Proteomes" id="UP000669317"/>
    </source>
</evidence>
<gene>
    <name evidence="3" type="ORF">BRAD3257_2235</name>
    <name evidence="2" type="ORF">JWS04_11800</name>
</gene>
<protein>
    <submittedName>
        <fullName evidence="2">DUF1127 domain-containing protein</fullName>
    </submittedName>
</protein>
<proteinExistence type="predicted"/>
<dbReference type="AlphaFoldDB" id="A0A2U3PVZ3"/>
<accession>A0A4Q0QHR2</accession>
<dbReference type="InterPro" id="IPR009506">
    <property type="entry name" value="YjiS-like"/>
</dbReference>